<reference evidence="1" key="1">
    <citation type="submission" date="2008-01" db="EMBL/GenBank/DDBJ databases">
        <title>Complete sequence of Shewanella halifaxensis HAW-EB4.</title>
        <authorList>
            <consortium name="US DOE Joint Genome Institute"/>
            <person name="Copeland A."/>
            <person name="Lucas S."/>
            <person name="Lapidus A."/>
            <person name="Glavina del Rio T."/>
            <person name="Dalin E."/>
            <person name="Tice H."/>
            <person name="Bruce D."/>
            <person name="Goodwin L."/>
            <person name="Pitluck S."/>
            <person name="Sims D."/>
            <person name="Brettin T."/>
            <person name="Detter J.C."/>
            <person name="Han C."/>
            <person name="Kuske C.R."/>
            <person name="Schmutz J."/>
            <person name="Larimer F."/>
            <person name="Land M."/>
            <person name="Hauser L."/>
            <person name="Kyrpides N."/>
            <person name="Kim E."/>
            <person name="Zhao J.-S."/>
            <person name="Richardson P."/>
        </authorList>
    </citation>
    <scope>NUCLEOTIDE SEQUENCE [LARGE SCALE GENOMIC DNA]</scope>
    <source>
        <strain evidence="1">HAW-EB4</strain>
    </source>
</reference>
<dbReference type="STRING" id="458817.Shal_1328"/>
<accession>B0TKU4</accession>
<dbReference type="AlphaFoldDB" id="B0TKU4"/>
<dbReference type="OrthoDB" id="5596652at2"/>
<dbReference type="KEGG" id="shl:Shal_1328"/>
<dbReference type="EMBL" id="CP000931">
    <property type="protein sequence ID" value="ABZ75896.1"/>
    <property type="molecule type" value="Genomic_DNA"/>
</dbReference>
<dbReference type="eggNOG" id="ENOG502Z878">
    <property type="taxonomic scope" value="Bacteria"/>
</dbReference>
<keyword evidence="2" id="KW-1185">Reference proteome</keyword>
<dbReference type="Pfam" id="PF10758">
    <property type="entry name" value="DUF2586"/>
    <property type="match status" value="1"/>
</dbReference>
<organism evidence="1 2">
    <name type="scientific">Shewanella halifaxensis (strain HAW-EB4)</name>
    <dbReference type="NCBI Taxonomy" id="458817"/>
    <lineage>
        <taxon>Bacteria</taxon>
        <taxon>Pseudomonadati</taxon>
        <taxon>Pseudomonadota</taxon>
        <taxon>Gammaproteobacteria</taxon>
        <taxon>Alteromonadales</taxon>
        <taxon>Shewanellaceae</taxon>
        <taxon>Shewanella</taxon>
    </lineage>
</organism>
<dbReference type="HOGENOM" id="CLU_041398_0_0_6"/>
<evidence type="ECO:0008006" key="3">
    <source>
        <dbReference type="Google" id="ProtNLM"/>
    </source>
</evidence>
<proteinExistence type="predicted"/>
<dbReference type="Proteomes" id="UP000001317">
    <property type="component" value="Chromosome"/>
</dbReference>
<sequence length="372" mass="40162">MSLGKVQVNNLNLGQGDVNAIECHFLFVGRSGHVDEESQLFSVGAQTDLETVLADSPLRAQVIAAQLNAGQNWTAAVYPLAVDEDVFAAIDRANEVQSFETVVFCDPSKTAKEISDKHDYLFGLQAKLGRFVSGIVALAGIDAASQTWSEFEAASVALVTGLANHLVIPVPQLHGNNAGVLAGRLCNAAVSIADSPMRVATGSVMGLGTLGSESPVDSSAEPLQLATLETLANARLSVPQWYPDFEGIYWGDGSTLDAAGGDYQYIEQLRVVHKASREVRILAIRRIADRVLNSTPNSIEMNKAYFTKPLRIMSKSYTILGIQFPGDIQPPKDGDITIEWPTNKSVVIYMVVRPYNSPKEITVNIMLDLSNL</sequence>
<dbReference type="RefSeq" id="WP_012276437.1">
    <property type="nucleotide sequence ID" value="NC_010334.1"/>
</dbReference>
<gene>
    <name evidence="1" type="ordered locus">Shal_1328</name>
</gene>
<dbReference type="InterPro" id="IPR019694">
    <property type="entry name" value="Phage_HP1_Orf23"/>
</dbReference>
<name>B0TKU4_SHEHH</name>
<evidence type="ECO:0000313" key="1">
    <source>
        <dbReference type="EMBL" id="ABZ75896.1"/>
    </source>
</evidence>
<protein>
    <recommendedName>
        <fullName evidence="3">Tail sheath protein</fullName>
    </recommendedName>
</protein>
<evidence type="ECO:0000313" key="2">
    <source>
        <dbReference type="Proteomes" id="UP000001317"/>
    </source>
</evidence>